<reference evidence="2 3" key="1">
    <citation type="journal article" date="2012" name="Stand. Genomic Sci.">
        <title>Genome sequence of the orange-pigmented seawater bacterium Owenweeksia hongkongensis type strain (UST20020801(T)).</title>
        <authorList>
            <person name="Riedel T."/>
            <person name="Held B."/>
            <person name="Nolan M."/>
            <person name="Lucas S."/>
            <person name="Lapidus A."/>
            <person name="Tice H."/>
            <person name="Del Rio T.G."/>
            <person name="Cheng J.F."/>
            <person name="Han C."/>
            <person name="Tapia R."/>
            <person name="Goodwin L.A."/>
            <person name="Pitluck S."/>
            <person name="Liolios K."/>
            <person name="Mavromatis K."/>
            <person name="Pagani I."/>
            <person name="Ivanova N."/>
            <person name="Mikhailova N."/>
            <person name="Pati A."/>
            <person name="Chen A."/>
            <person name="Palaniappan K."/>
            <person name="Rohde M."/>
            <person name="Tindall B.J."/>
            <person name="Detter J.C."/>
            <person name="Goker M."/>
            <person name="Woyke T."/>
            <person name="Bristow J."/>
            <person name="Eisen J.A."/>
            <person name="Markowitz V."/>
            <person name="Hugenholtz P."/>
            <person name="Klenk H.P."/>
            <person name="Kyrpides N.C."/>
        </authorList>
    </citation>
    <scope>NUCLEOTIDE SEQUENCE</scope>
    <source>
        <strain evidence="3">DSM 17368 / JCM 12287 / NRRL B-23963</strain>
    </source>
</reference>
<proteinExistence type="predicted"/>
<name>G8R3C1_OWEHD</name>
<dbReference type="EMBL" id="CP003156">
    <property type="protein sequence ID" value="AEV31942.1"/>
    <property type="molecule type" value="Genomic_DNA"/>
</dbReference>
<dbReference type="eggNOG" id="COG3637">
    <property type="taxonomic scope" value="Bacteria"/>
</dbReference>
<feature type="chain" id="PRO_5003515379" description="Outer membrane protein beta-barrel domain-containing protein" evidence="1">
    <location>
        <begin position="23"/>
        <end position="180"/>
    </location>
</feature>
<evidence type="ECO:0000256" key="1">
    <source>
        <dbReference type="SAM" id="SignalP"/>
    </source>
</evidence>
<sequence>MKKITVLFAFAVFILASPAAQSQTFDEGDNVLNLTIGFGSTVFPGGYNQAPGLAVAFDHCFWGDLINGDFSIGMGGYLGMGWSGYSYLGSDYNYVGFLPGVRGNFHWTGVENLDLYAGLLTGARLYNGDYDGNFGYAEPHHGVYTNAYVGARYYFSDTFCVVGELGAGITYANVGVGFKF</sequence>
<accession>G8R3C1</accession>
<organism evidence="2 3">
    <name type="scientific">Owenweeksia hongkongensis (strain DSM 17368 / CIP 108786 / JCM 12287 / NRRL B-23963 / UST20020801)</name>
    <dbReference type="NCBI Taxonomy" id="926562"/>
    <lineage>
        <taxon>Bacteria</taxon>
        <taxon>Pseudomonadati</taxon>
        <taxon>Bacteroidota</taxon>
        <taxon>Flavobacteriia</taxon>
        <taxon>Flavobacteriales</taxon>
        <taxon>Owenweeksiaceae</taxon>
        <taxon>Owenweeksia</taxon>
    </lineage>
</organism>
<dbReference type="STRING" id="926562.Oweho_0932"/>
<dbReference type="OrthoDB" id="1118003at2"/>
<dbReference type="Proteomes" id="UP000005631">
    <property type="component" value="Chromosome"/>
</dbReference>
<evidence type="ECO:0000313" key="3">
    <source>
        <dbReference type="Proteomes" id="UP000005631"/>
    </source>
</evidence>
<gene>
    <name evidence="2" type="ordered locus">Oweho_0932</name>
</gene>
<feature type="signal peptide" evidence="1">
    <location>
        <begin position="1"/>
        <end position="22"/>
    </location>
</feature>
<dbReference type="AlphaFoldDB" id="G8R3C1"/>
<evidence type="ECO:0008006" key="4">
    <source>
        <dbReference type="Google" id="ProtNLM"/>
    </source>
</evidence>
<protein>
    <recommendedName>
        <fullName evidence="4">Outer membrane protein beta-barrel domain-containing protein</fullName>
    </recommendedName>
</protein>
<keyword evidence="1" id="KW-0732">Signal</keyword>
<dbReference type="KEGG" id="oho:Oweho_0932"/>
<dbReference type="RefSeq" id="WP_014201303.1">
    <property type="nucleotide sequence ID" value="NC_016599.1"/>
</dbReference>
<dbReference type="HOGENOM" id="CLU_123301_0_0_10"/>
<evidence type="ECO:0000313" key="2">
    <source>
        <dbReference type="EMBL" id="AEV31942.1"/>
    </source>
</evidence>
<keyword evidence="3" id="KW-1185">Reference proteome</keyword>